<protein>
    <recommendedName>
        <fullName evidence="3">Protein FAR1-RELATED SEQUENCE</fullName>
    </recommendedName>
</protein>
<reference evidence="1" key="1">
    <citation type="submission" date="2015-10" db="EMBL/GenBank/DDBJ databases">
        <authorList>
            <person name="Martinez-Garcia P.J."/>
            <person name="Crepeau M.W."/>
            <person name="Puiu D."/>
            <person name="Gonzalez-Ibeas D."/>
            <person name="Whalen J."/>
            <person name="Stevens K."/>
            <person name="Paul R."/>
            <person name="Butterfield T."/>
            <person name="Britton M."/>
            <person name="Reagan R."/>
            <person name="Chakraborty S."/>
            <person name="Walawage S.L."/>
            <person name="Vasquez-Gross H.A."/>
            <person name="Cardeno C."/>
            <person name="Famula R."/>
            <person name="Pratt K."/>
            <person name="Kuruganti S."/>
            <person name="Aradhya M.K."/>
            <person name="Leslie C.A."/>
            <person name="Dandekar A.M."/>
            <person name="Salzberg S.L."/>
            <person name="Wegrzyn J.L."/>
            <person name="Langley C.H."/>
            <person name="Neale D.B."/>
        </authorList>
    </citation>
    <scope>NUCLEOTIDE SEQUENCE</scope>
    <source>
        <tissue evidence="1">Leaves</tissue>
    </source>
</reference>
<dbReference type="EMBL" id="LIHL02000010">
    <property type="protein sequence ID" value="KAF5458913.1"/>
    <property type="molecule type" value="Genomic_DNA"/>
</dbReference>
<organism evidence="1 2">
    <name type="scientific">Juglans regia</name>
    <name type="common">English walnut</name>
    <dbReference type="NCBI Taxonomy" id="51240"/>
    <lineage>
        <taxon>Eukaryota</taxon>
        <taxon>Viridiplantae</taxon>
        <taxon>Streptophyta</taxon>
        <taxon>Embryophyta</taxon>
        <taxon>Tracheophyta</taxon>
        <taxon>Spermatophyta</taxon>
        <taxon>Magnoliopsida</taxon>
        <taxon>eudicotyledons</taxon>
        <taxon>Gunneridae</taxon>
        <taxon>Pentapetalae</taxon>
        <taxon>rosids</taxon>
        <taxon>fabids</taxon>
        <taxon>Fagales</taxon>
        <taxon>Juglandaceae</taxon>
        <taxon>Juglans</taxon>
    </lineage>
</organism>
<dbReference type="Proteomes" id="UP000619265">
    <property type="component" value="Unassembled WGS sequence"/>
</dbReference>
<comment type="caution">
    <text evidence="1">The sequence shown here is derived from an EMBL/GenBank/DDBJ whole genome shotgun (WGS) entry which is preliminary data.</text>
</comment>
<dbReference type="Gramene" id="Jr10_19710_p1">
    <property type="protein sequence ID" value="cds.Jr10_19710_p1"/>
    <property type="gene ID" value="Jr10_19710"/>
</dbReference>
<evidence type="ECO:0000313" key="2">
    <source>
        <dbReference type="Proteomes" id="UP000619265"/>
    </source>
</evidence>
<sequence length="193" mass="22314">MDQDGSVRYVTLGYVHGGKARNHNTNLANPRLTTKTNCKAIINAILVGELLHINAAKNAHNHDLSLRNARFFRCNRAIDDSVKRQLDINDKADIDMAKSFNALVVEAGGFDKLPFIEKYERNYIDKVRHFRLVKGSAATLRDYFMRMQYKNEDFYLLMDLDDDGRLKIFFGLMHVAEHHMDILGTLWHFIQLT</sequence>
<dbReference type="PANTHER" id="PTHR47718">
    <property type="entry name" value="OS01G0519700 PROTEIN"/>
    <property type="match status" value="1"/>
</dbReference>
<proteinExistence type="predicted"/>
<reference evidence="1" key="2">
    <citation type="submission" date="2020-03" db="EMBL/GenBank/DDBJ databases">
        <title>Walnut 2.0.</title>
        <authorList>
            <person name="Marrano A."/>
            <person name="Britton M."/>
            <person name="Zimin A.V."/>
            <person name="Zaini P.A."/>
            <person name="Workman R."/>
            <person name="Puiu D."/>
            <person name="Bianco L."/>
            <person name="Allen B.J."/>
            <person name="Troggio M."/>
            <person name="Leslie C.A."/>
            <person name="Timp W."/>
            <person name="Dendekar A."/>
            <person name="Salzberg S.L."/>
            <person name="Neale D.B."/>
        </authorList>
    </citation>
    <scope>NUCLEOTIDE SEQUENCE</scope>
    <source>
        <tissue evidence="1">Leaves</tissue>
    </source>
</reference>
<evidence type="ECO:0008006" key="3">
    <source>
        <dbReference type="Google" id="ProtNLM"/>
    </source>
</evidence>
<accession>A0A833UJM8</accession>
<evidence type="ECO:0000313" key="1">
    <source>
        <dbReference type="EMBL" id="KAF5458913.1"/>
    </source>
</evidence>
<name>A0A833UJM8_JUGRE</name>
<gene>
    <name evidence="1" type="ORF">F2P56_022906</name>
</gene>
<dbReference type="AlphaFoldDB" id="A0A833UJM8"/>
<dbReference type="PANTHER" id="PTHR47718:SF13">
    <property type="entry name" value="OS09G0290500 PROTEIN"/>
    <property type="match status" value="1"/>
</dbReference>